<dbReference type="AlphaFoldDB" id="A0A9N7MTT8"/>
<dbReference type="EMBL" id="CACSLK010011299">
    <property type="protein sequence ID" value="CAA0812893.1"/>
    <property type="molecule type" value="Genomic_DNA"/>
</dbReference>
<accession>A0A9N7MTT8</accession>
<keyword evidence="1" id="KW-0812">Transmembrane</keyword>
<gene>
    <name evidence="2" type="ORF">SHERM_13452</name>
</gene>
<keyword evidence="1" id="KW-1133">Transmembrane helix</keyword>
<feature type="transmembrane region" description="Helical" evidence="1">
    <location>
        <begin position="38"/>
        <end position="59"/>
    </location>
</feature>
<name>A0A9N7MTT8_STRHE</name>
<evidence type="ECO:0000313" key="2">
    <source>
        <dbReference type="EMBL" id="CAA0812893.1"/>
    </source>
</evidence>
<protein>
    <submittedName>
        <fullName evidence="2">Probable protein S-acyltransferase 4</fullName>
    </submittedName>
</protein>
<feature type="transmembrane region" description="Helical" evidence="1">
    <location>
        <begin position="71"/>
        <end position="93"/>
    </location>
</feature>
<keyword evidence="1" id="KW-0472">Membrane</keyword>
<evidence type="ECO:0000256" key="1">
    <source>
        <dbReference type="SAM" id="Phobius"/>
    </source>
</evidence>
<evidence type="ECO:0000313" key="3">
    <source>
        <dbReference type="Proteomes" id="UP001153555"/>
    </source>
</evidence>
<sequence>MDRDKPKPKTKRLYQVWRGSNKFLFGGRLIFGPDVSSLFLSIFLIAGPAIGFCIKILFIIRNQLRENKNAFPWYSVLIVAVLLTVLDIFFLFLTASRDPGIVPRNNKPPEFDEAIEIDTPSMDERSYSGQEDIVRVERELKESMSGLTIDLEEEDVDEKFDAIISELRRAKGSGRT</sequence>
<proteinExistence type="predicted"/>
<comment type="caution">
    <text evidence="2">The sequence shown here is derived from an EMBL/GenBank/DDBJ whole genome shotgun (WGS) entry which is preliminary data.</text>
</comment>
<organism evidence="2 3">
    <name type="scientific">Striga hermonthica</name>
    <name type="common">Purple witchweed</name>
    <name type="synonym">Buchnera hermonthica</name>
    <dbReference type="NCBI Taxonomy" id="68872"/>
    <lineage>
        <taxon>Eukaryota</taxon>
        <taxon>Viridiplantae</taxon>
        <taxon>Streptophyta</taxon>
        <taxon>Embryophyta</taxon>
        <taxon>Tracheophyta</taxon>
        <taxon>Spermatophyta</taxon>
        <taxon>Magnoliopsida</taxon>
        <taxon>eudicotyledons</taxon>
        <taxon>Gunneridae</taxon>
        <taxon>Pentapetalae</taxon>
        <taxon>asterids</taxon>
        <taxon>lamiids</taxon>
        <taxon>Lamiales</taxon>
        <taxon>Orobanchaceae</taxon>
        <taxon>Buchnereae</taxon>
        <taxon>Striga</taxon>
    </lineage>
</organism>
<reference evidence="2" key="1">
    <citation type="submission" date="2019-12" db="EMBL/GenBank/DDBJ databases">
        <authorList>
            <person name="Scholes J."/>
        </authorList>
    </citation>
    <scope>NUCLEOTIDE SEQUENCE</scope>
</reference>
<dbReference type="Proteomes" id="UP001153555">
    <property type="component" value="Unassembled WGS sequence"/>
</dbReference>
<keyword evidence="3" id="KW-1185">Reference proteome</keyword>
<dbReference type="OrthoDB" id="9909019at2759"/>